<protein>
    <submittedName>
        <fullName evidence="1">Uncharacterized protein</fullName>
    </submittedName>
</protein>
<accession>A0A1Y6LVC2</accession>
<evidence type="ECO:0000313" key="2">
    <source>
        <dbReference type="Proteomes" id="UP000215453"/>
    </source>
</evidence>
<organism evidence="1 2">
    <name type="scientific">Zymoseptoria tritici ST99CH_1A5</name>
    <dbReference type="NCBI Taxonomy" id="1276529"/>
    <lineage>
        <taxon>Eukaryota</taxon>
        <taxon>Fungi</taxon>
        <taxon>Dikarya</taxon>
        <taxon>Ascomycota</taxon>
        <taxon>Pezizomycotina</taxon>
        <taxon>Dothideomycetes</taxon>
        <taxon>Dothideomycetidae</taxon>
        <taxon>Mycosphaerellales</taxon>
        <taxon>Mycosphaerellaceae</taxon>
        <taxon>Zymoseptoria</taxon>
    </lineage>
</organism>
<dbReference type="EMBL" id="LT882684">
    <property type="protein sequence ID" value="SMY27410.1"/>
    <property type="molecule type" value="Genomic_DNA"/>
</dbReference>
<sequence length="328" mass="35917">MVDFLRWALAAQHPILQPQVDFAAQISPPSPQTEPPFSVGFDFTPSHGIAAASFKNGSNIPLARIEGDHAWRALMTKVSTESDFPHCAPCVSTLANMLRSLTTAAADRLGHPVLSASASMPAHIASLHQLVSPLHNLIEEAFATIGLEYVQIVRFAYSGEPVLFPENSVLAGHGLGLCQPYTSDKSCLGPPEHRTLPSEVYYFVGYYANVLEVSLSSTVLTADGVVPHPYLDYDLGAETLERQSPEVYWDSVRRLLTIPLVAQVWEPTKVIMYGDFGADEKMKEVVKEVLGKHVPEIPEWVEDGVDPKYVAALGAAEFAKRKPYWGYG</sequence>
<name>A0A1Y6LVC2_ZYMTR</name>
<proteinExistence type="predicted"/>
<reference evidence="1 2" key="1">
    <citation type="submission" date="2016-10" db="EMBL/GenBank/DDBJ databases">
        <authorList>
            <person name="Varghese N."/>
        </authorList>
    </citation>
    <scope>NUCLEOTIDE SEQUENCE [LARGE SCALE GENOMIC DNA]</scope>
</reference>
<gene>
    <name evidence="1" type="ORF">ZT1A5_G8855</name>
</gene>
<dbReference type="AlphaFoldDB" id="A0A1Y6LVC2"/>
<dbReference type="Proteomes" id="UP000215453">
    <property type="component" value="Chromosome 9"/>
</dbReference>
<evidence type="ECO:0000313" key="1">
    <source>
        <dbReference type="EMBL" id="SMY27410.1"/>
    </source>
</evidence>